<dbReference type="EMBL" id="RDQH01000333">
    <property type="protein sequence ID" value="RXH95354.1"/>
    <property type="molecule type" value="Genomic_DNA"/>
</dbReference>
<accession>A0A498JND2</accession>
<dbReference type="PANTHER" id="PTHR35122:SF2">
    <property type="entry name" value="OS04G0598000 PROTEIN"/>
    <property type="match status" value="1"/>
</dbReference>
<dbReference type="Proteomes" id="UP000290289">
    <property type="component" value="Chromosome 7"/>
</dbReference>
<keyword evidence="3" id="KW-1185">Reference proteome</keyword>
<gene>
    <name evidence="2" type="ORF">DVH24_025038</name>
</gene>
<organism evidence="2 3">
    <name type="scientific">Malus domestica</name>
    <name type="common">Apple</name>
    <name type="synonym">Pyrus malus</name>
    <dbReference type="NCBI Taxonomy" id="3750"/>
    <lineage>
        <taxon>Eukaryota</taxon>
        <taxon>Viridiplantae</taxon>
        <taxon>Streptophyta</taxon>
        <taxon>Embryophyta</taxon>
        <taxon>Tracheophyta</taxon>
        <taxon>Spermatophyta</taxon>
        <taxon>Magnoliopsida</taxon>
        <taxon>eudicotyledons</taxon>
        <taxon>Gunneridae</taxon>
        <taxon>Pentapetalae</taxon>
        <taxon>rosids</taxon>
        <taxon>fabids</taxon>
        <taxon>Rosales</taxon>
        <taxon>Rosaceae</taxon>
        <taxon>Amygdaloideae</taxon>
        <taxon>Maleae</taxon>
        <taxon>Malus</taxon>
    </lineage>
</organism>
<dbReference type="PANTHER" id="PTHR35122">
    <property type="entry name" value="OSJNBA0093F12.14 PROTEIN"/>
    <property type="match status" value="1"/>
</dbReference>
<dbReference type="Pfam" id="PF22272">
    <property type="entry name" value="LEA_3b"/>
    <property type="match status" value="1"/>
</dbReference>
<dbReference type="OrthoDB" id="606645at2759"/>
<evidence type="ECO:0000313" key="3">
    <source>
        <dbReference type="Proteomes" id="UP000290289"/>
    </source>
</evidence>
<feature type="compositionally biased region" description="Basic and acidic residues" evidence="1">
    <location>
        <begin position="81"/>
        <end position="93"/>
    </location>
</feature>
<comment type="caution">
    <text evidence="2">The sequence shown here is derived from an EMBL/GenBank/DDBJ whole genome shotgun (WGS) entry which is preliminary data.</text>
</comment>
<proteinExistence type="predicted"/>
<dbReference type="KEGG" id="mdm:103439993"/>
<protein>
    <recommendedName>
        <fullName evidence="4">Late embryogenesis abundant protein At5g17165-like</fullName>
    </recommendedName>
</protein>
<evidence type="ECO:0000313" key="2">
    <source>
        <dbReference type="EMBL" id="RXH95354.1"/>
    </source>
</evidence>
<evidence type="ECO:0008006" key="4">
    <source>
        <dbReference type="Google" id="ProtNLM"/>
    </source>
</evidence>
<dbReference type="STRING" id="3750.A0A498JND2"/>
<reference evidence="2 3" key="1">
    <citation type="submission" date="2018-10" db="EMBL/GenBank/DDBJ databases">
        <title>A high-quality apple genome assembly.</title>
        <authorList>
            <person name="Hu J."/>
        </authorList>
    </citation>
    <scope>NUCLEOTIDE SEQUENCE [LARGE SCALE GENOMIC DNA]</scope>
    <source>
        <strain evidence="3">cv. HFTH1</strain>
        <tissue evidence="2">Young leaf</tissue>
    </source>
</reference>
<name>A0A498JND2_MALDO</name>
<dbReference type="InterPro" id="IPR039291">
    <property type="entry name" value="At5g17165-like"/>
</dbReference>
<evidence type="ECO:0000256" key="1">
    <source>
        <dbReference type="SAM" id="MobiDB-lite"/>
    </source>
</evidence>
<dbReference type="AlphaFoldDB" id="A0A498JND2"/>
<sequence>MAANSSSRGIASLGKRLINEIRTRDSAQLSALTLRRAAHTSIYDKNPDEQIRPSVVPDDVIPPQPDKYWAPNPHTGVFGPEAEHTSSAGREEGSSPVNGGEGSSVLEQKAWFRPTSIEDLEKPHLL</sequence>
<dbReference type="Gramene" id="mRNA:MD07G0256200">
    <property type="protein sequence ID" value="mRNA:MD07G0256200"/>
    <property type="gene ID" value="MD07G0256200"/>
</dbReference>
<feature type="region of interest" description="Disordered" evidence="1">
    <location>
        <begin position="43"/>
        <end position="126"/>
    </location>
</feature>